<evidence type="ECO:0000313" key="1">
    <source>
        <dbReference type="EMBL" id="GAF92866.1"/>
    </source>
</evidence>
<comment type="caution">
    <text evidence="1">The sequence shown here is derived from an EMBL/GenBank/DDBJ whole genome shotgun (WGS) entry which is preliminary data.</text>
</comment>
<dbReference type="AlphaFoldDB" id="X0U0E9"/>
<gene>
    <name evidence="1" type="ORF">S01H1_21189</name>
</gene>
<reference evidence="1" key="1">
    <citation type="journal article" date="2014" name="Front. Microbiol.">
        <title>High frequency of phylogenetically diverse reductive dehalogenase-homologous genes in deep subseafloor sedimentary metagenomes.</title>
        <authorList>
            <person name="Kawai M."/>
            <person name="Futagami T."/>
            <person name="Toyoda A."/>
            <person name="Takaki Y."/>
            <person name="Nishi S."/>
            <person name="Hori S."/>
            <person name="Arai W."/>
            <person name="Tsubouchi T."/>
            <person name="Morono Y."/>
            <person name="Uchiyama I."/>
            <person name="Ito T."/>
            <person name="Fujiyama A."/>
            <person name="Inagaki F."/>
            <person name="Takami H."/>
        </authorList>
    </citation>
    <scope>NUCLEOTIDE SEQUENCE</scope>
    <source>
        <strain evidence="1">Expedition CK06-06</strain>
    </source>
</reference>
<proteinExistence type="predicted"/>
<accession>X0U0E9</accession>
<organism evidence="1">
    <name type="scientific">marine sediment metagenome</name>
    <dbReference type="NCBI Taxonomy" id="412755"/>
    <lineage>
        <taxon>unclassified sequences</taxon>
        <taxon>metagenomes</taxon>
        <taxon>ecological metagenomes</taxon>
    </lineage>
</organism>
<protein>
    <submittedName>
        <fullName evidence="1">Uncharacterized protein</fullName>
    </submittedName>
</protein>
<sequence length="84" mass="9234">MLKKIVSTLAILLILGGFLTCKNPLHKFDNPVDPGSDNYIGVPSEDNDGDGINRYEDVDEIVLISPENGKTVSELPLILTVYKF</sequence>
<feature type="non-terminal residue" evidence="1">
    <location>
        <position position="84"/>
    </location>
</feature>
<dbReference type="EMBL" id="BARS01011707">
    <property type="protein sequence ID" value="GAF92866.1"/>
    <property type="molecule type" value="Genomic_DNA"/>
</dbReference>
<name>X0U0E9_9ZZZZ</name>